<proteinExistence type="predicted"/>
<accession>A0A1I2AEX2</accession>
<organism evidence="1 2">
    <name type="scientific">Paenibacillus algorifonticola</name>
    <dbReference type="NCBI Taxonomy" id="684063"/>
    <lineage>
        <taxon>Bacteria</taxon>
        <taxon>Bacillati</taxon>
        <taxon>Bacillota</taxon>
        <taxon>Bacilli</taxon>
        <taxon>Bacillales</taxon>
        <taxon>Paenibacillaceae</taxon>
        <taxon>Paenibacillus</taxon>
    </lineage>
</organism>
<evidence type="ECO:0000313" key="1">
    <source>
        <dbReference type="EMBL" id="SFE42422.1"/>
    </source>
</evidence>
<protein>
    <submittedName>
        <fullName evidence="1">Uncharacterized protein</fullName>
    </submittedName>
</protein>
<evidence type="ECO:0000313" key="2">
    <source>
        <dbReference type="Proteomes" id="UP000183410"/>
    </source>
</evidence>
<dbReference type="AlphaFoldDB" id="A0A1I2AEX2"/>
<name>A0A1I2AEX2_9BACL</name>
<reference evidence="2" key="1">
    <citation type="submission" date="2016-10" db="EMBL/GenBank/DDBJ databases">
        <authorList>
            <person name="Varghese N."/>
            <person name="Submissions S."/>
        </authorList>
    </citation>
    <scope>NUCLEOTIDE SEQUENCE [LARGE SCALE GENOMIC DNA]</scope>
    <source>
        <strain evidence="2">CGMCC 1.10223</strain>
    </source>
</reference>
<dbReference type="Proteomes" id="UP000183410">
    <property type="component" value="Unassembled WGS sequence"/>
</dbReference>
<sequence length="123" mass="14227">MTGKMKQQETVGAEKVDARYTTPVYENRTEPKQIVLDNFHLWAQLISQKKEDRSVFMEYETPVKQVALLTAHKAMELEKEIEQLEIEFCSILEDAKIMGAIRRCVRCTVLTAQELCADCRESE</sequence>
<dbReference type="EMBL" id="FONN01000002">
    <property type="protein sequence ID" value="SFE42422.1"/>
    <property type="molecule type" value="Genomic_DNA"/>
</dbReference>
<dbReference type="RefSeq" id="WP_046230179.1">
    <property type="nucleotide sequence ID" value="NZ_FONN01000002.1"/>
</dbReference>
<keyword evidence="2" id="KW-1185">Reference proteome</keyword>
<gene>
    <name evidence="1" type="ORF">SAMN04487969_102452</name>
</gene>